<dbReference type="Gene3D" id="3.40.50.10090">
    <property type="match status" value="2"/>
</dbReference>
<dbReference type="InterPro" id="IPR036108">
    <property type="entry name" value="4pyrrol_syn_uPrphyn_synt_sf"/>
</dbReference>
<evidence type="ECO:0000259" key="10">
    <source>
        <dbReference type="Pfam" id="PF02602"/>
    </source>
</evidence>
<evidence type="ECO:0000256" key="9">
    <source>
        <dbReference type="RuleBase" id="RU366031"/>
    </source>
</evidence>
<gene>
    <name evidence="11" type="ORF">SAMN05428957_10686</name>
</gene>
<comment type="function">
    <text evidence="6 9">Catalyzes cyclization of the linear tetrapyrrole, hydroxymethylbilane, to the macrocyclic uroporphyrinogen III.</text>
</comment>
<comment type="similarity">
    <text evidence="2 9">Belongs to the uroporphyrinogen-III synthase family.</text>
</comment>
<protein>
    <recommendedName>
        <fullName evidence="7 9">Uroporphyrinogen-III synthase</fullName>
        <ecNumber evidence="3 9">4.2.1.75</ecNumber>
    </recommendedName>
</protein>
<evidence type="ECO:0000256" key="6">
    <source>
        <dbReference type="ARBA" id="ARBA00037589"/>
    </source>
</evidence>
<dbReference type="Proteomes" id="UP000198552">
    <property type="component" value="Unassembled WGS sequence"/>
</dbReference>
<dbReference type="EC" id="4.2.1.75" evidence="3 9"/>
<evidence type="ECO:0000256" key="5">
    <source>
        <dbReference type="ARBA" id="ARBA00023244"/>
    </source>
</evidence>
<keyword evidence="4 9" id="KW-0456">Lyase</keyword>
<reference evidence="12" key="1">
    <citation type="submission" date="2016-10" db="EMBL/GenBank/DDBJ databases">
        <authorList>
            <person name="Varghese N."/>
            <person name="Submissions S."/>
        </authorList>
    </citation>
    <scope>NUCLEOTIDE SEQUENCE [LARGE SCALE GENOMIC DNA]</scope>
    <source>
        <strain evidence="12">EPL6</strain>
    </source>
</reference>
<evidence type="ECO:0000256" key="8">
    <source>
        <dbReference type="ARBA" id="ARBA00048617"/>
    </source>
</evidence>
<evidence type="ECO:0000256" key="2">
    <source>
        <dbReference type="ARBA" id="ARBA00008133"/>
    </source>
</evidence>
<dbReference type="STRING" id="1527607.SAMN05428957_10686"/>
<evidence type="ECO:0000256" key="4">
    <source>
        <dbReference type="ARBA" id="ARBA00023239"/>
    </source>
</evidence>
<proteinExistence type="inferred from homology"/>
<evidence type="ECO:0000256" key="3">
    <source>
        <dbReference type="ARBA" id="ARBA00013109"/>
    </source>
</evidence>
<dbReference type="SUPFAM" id="SSF69618">
    <property type="entry name" value="HemD-like"/>
    <property type="match status" value="1"/>
</dbReference>
<comment type="catalytic activity">
    <reaction evidence="8 9">
        <text>hydroxymethylbilane = uroporphyrinogen III + H2O</text>
        <dbReference type="Rhea" id="RHEA:18965"/>
        <dbReference type="ChEBI" id="CHEBI:15377"/>
        <dbReference type="ChEBI" id="CHEBI:57308"/>
        <dbReference type="ChEBI" id="CHEBI:57845"/>
        <dbReference type="EC" id="4.2.1.75"/>
    </reaction>
</comment>
<evidence type="ECO:0000256" key="7">
    <source>
        <dbReference type="ARBA" id="ARBA00040167"/>
    </source>
</evidence>
<feature type="domain" description="Tetrapyrrole biosynthesis uroporphyrinogen III synthase" evidence="10">
    <location>
        <begin position="18"/>
        <end position="253"/>
    </location>
</feature>
<accession>A0A1G9TF24</accession>
<dbReference type="GO" id="GO:0004852">
    <property type="term" value="F:uroporphyrinogen-III synthase activity"/>
    <property type="evidence" value="ECO:0007669"/>
    <property type="project" value="UniProtKB-UniRule"/>
</dbReference>
<dbReference type="GO" id="GO:0006782">
    <property type="term" value="P:protoporphyrinogen IX biosynthetic process"/>
    <property type="evidence" value="ECO:0007669"/>
    <property type="project" value="UniProtKB-UniRule"/>
</dbReference>
<evidence type="ECO:0000313" key="11">
    <source>
        <dbReference type="EMBL" id="SDM46213.1"/>
    </source>
</evidence>
<dbReference type="Pfam" id="PF02602">
    <property type="entry name" value="HEM4"/>
    <property type="match status" value="1"/>
</dbReference>
<dbReference type="AlphaFoldDB" id="A0A1G9TF24"/>
<sequence>MPAPRAIVTRPAREAARWTADLCAHGIDAQALPLIEIRTLREPALRQALEQARRDLTRYRALMFVSPNAVAHFFADSESNPALVHMQQWPAAINTRAWAPGPGTAQALRAVGVADVLIDAPPADSAQFDSEALWPVVAAQLRPGDRVLVVRGSQTPAVPGGQGRQWLGEQLQAAGVQADFVAAYERGAPCLDAAQQALARSAAADGALWLLSSSEAVAHLGAALPGADWSRARALATHGRIAQSARAAGFGTVHECRPALADVVASIKSLHVH</sequence>
<dbReference type="PANTHER" id="PTHR38042:SF1">
    <property type="entry name" value="UROPORPHYRINOGEN-III SYNTHASE, CHLOROPLASTIC"/>
    <property type="match status" value="1"/>
</dbReference>
<dbReference type="EMBL" id="FNHP01000006">
    <property type="protein sequence ID" value="SDM46213.1"/>
    <property type="molecule type" value="Genomic_DNA"/>
</dbReference>
<dbReference type="GO" id="GO:0006780">
    <property type="term" value="P:uroporphyrinogen III biosynthetic process"/>
    <property type="evidence" value="ECO:0007669"/>
    <property type="project" value="UniProtKB-UniRule"/>
</dbReference>
<keyword evidence="12" id="KW-1185">Reference proteome</keyword>
<evidence type="ECO:0000313" key="12">
    <source>
        <dbReference type="Proteomes" id="UP000198552"/>
    </source>
</evidence>
<dbReference type="InterPro" id="IPR003754">
    <property type="entry name" value="4pyrrol_synth_uPrphyn_synth"/>
</dbReference>
<comment type="pathway">
    <text evidence="1 9">Porphyrin-containing compound metabolism; protoporphyrin-IX biosynthesis; coproporphyrinogen-III from 5-aminolevulinate: step 3/4.</text>
</comment>
<organism evidence="11 12">
    <name type="scientific">Oryzisolibacter propanilivorax</name>
    <dbReference type="NCBI Taxonomy" id="1527607"/>
    <lineage>
        <taxon>Bacteria</taxon>
        <taxon>Pseudomonadati</taxon>
        <taxon>Pseudomonadota</taxon>
        <taxon>Betaproteobacteria</taxon>
        <taxon>Burkholderiales</taxon>
        <taxon>Comamonadaceae</taxon>
        <taxon>Oryzisolibacter</taxon>
    </lineage>
</organism>
<keyword evidence="5 9" id="KW-0627">Porphyrin biosynthesis</keyword>
<evidence type="ECO:0000256" key="1">
    <source>
        <dbReference type="ARBA" id="ARBA00004772"/>
    </source>
</evidence>
<dbReference type="PANTHER" id="PTHR38042">
    <property type="entry name" value="UROPORPHYRINOGEN-III SYNTHASE, CHLOROPLASTIC"/>
    <property type="match status" value="1"/>
</dbReference>
<name>A0A1G9TF24_9BURK</name>
<dbReference type="InterPro" id="IPR039793">
    <property type="entry name" value="UROS/Hem4"/>
</dbReference>
<dbReference type="CDD" id="cd06578">
    <property type="entry name" value="HemD"/>
    <property type="match status" value="1"/>
</dbReference>